<reference evidence="10" key="1">
    <citation type="submission" date="2021-01" db="EMBL/GenBank/DDBJ databases">
        <title>Adiantum capillus-veneris genome.</title>
        <authorList>
            <person name="Fang Y."/>
            <person name="Liao Q."/>
        </authorList>
    </citation>
    <scope>NUCLEOTIDE SEQUENCE</scope>
    <source>
        <strain evidence="10">H3</strain>
        <tissue evidence="10">Leaf</tissue>
    </source>
</reference>
<dbReference type="PANTHER" id="PTHR32096">
    <property type="entry name" value="WRKY TRANSCRIPTION FACTOR 30-RELATED-RELATED"/>
    <property type="match status" value="1"/>
</dbReference>
<organism evidence="10 11">
    <name type="scientific">Adiantum capillus-veneris</name>
    <name type="common">Maidenhair fern</name>
    <dbReference type="NCBI Taxonomy" id="13818"/>
    <lineage>
        <taxon>Eukaryota</taxon>
        <taxon>Viridiplantae</taxon>
        <taxon>Streptophyta</taxon>
        <taxon>Embryophyta</taxon>
        <taxon>Tracheophyta</taxon>
        <taxon>Polypodiopsida</taxon>
        <taxon>Polypodiidae</taxon>
        <taxon>Polypodiales</taxon>
        <taxon>Pteridineae</taxon>
        <taxon>Pteridaceae</taxon>
        <taxon>Vittarioideae</taxon>
        <taxon>Adiantum</taxon>
    </lineage>
</organism>
<dbReference type="EMBL" id="JABFUD020000007">
    <property type="protein sequence ID" value="KAI5077310.1"/>
    <property type="molecule type" value="Genomic_DNA"/>
</dbReference>
<name>A0A9D4V041_ADICA</name>
<dbReference type="Gene3D" id="2.20.25.80">
    <property type="entry name" value="WRKY domain"/>
    <property type="match status" value="1"/>
</dbReference>
<dbReference type="InterPro" id="IPR044810">
    <property type="entry name" value="WRKY_plant"/>
</dbReference>
<protein>
    <recommendedName>
        <fullName evidence="9">WRKY domain-containing protein</fullName>
    </recommendedName>
</protein>
<dbReference type="Pfam" id="PF03106">
    <property type="entry name" value="WRKY"/>
    <property type="match status" value="1"/>
</dbReference>
<accession>A0A9D4V041</accession>
<evidence type="ECO:0000256" key="8">
    <source>
        <dbReference type="SAM" id="MobiDB-lite"/>
    </source>
</evidence>
<evidence type="ECO:0000256" key="7">
    <source>
        <dbReference type="ARBA" id="ARBA00060761"/>
    </source>
</evidence>
<feature type="compositionally biased region" description="Basic residues" evidence="8">
    <location>
        <begin position="281"/>
        <end position="290"/>
    </location>
</feature>
<dbReference type="OrthoDB" id="773436at2759"/>
<proteinExistence type="inferred from homology"/>
<dbReference type="FunFam" id="2.20.25.80:FF:000005">
    <property type="entry name" value="probable WRKY transcription factor 14"/>
    <property type="match status" value="1"/>
</dbReference>
<dbReference type="GO" id="GO:0003700">
    <property type="term" value="F:DNA-binding transcription factor activity"/>
    <property type="evidence" value="ECO:0007669"/>
    <property type="project" value="InterPro"/>
</dbReference>
<comment type="caution">
    <text evidence="10">The sequence shown here is derived from an EMBL/GenBank/DDBJ whole genome shotgun (WGS) entry which is preliminary data.</text>
</comment>
<evidence type="ECO:0000256" key="2">
    <source>
        <dbReference type="ARBA" id="ARBA00023015"/>
    </source>
</evidence>
<dbReference type="AlphaFoldDB" id="A0A9D4V041"/>
<feature type="region of interest" description="Disordered" evidence="8">
    <location>
        <begin position="389"/>
        <end position="410"/>
    </location>
</feature>
<keyword evidence="2" id="KW-0805">Transcription regulation</keyword>
<comment type="similarity">
    <text evidence="7">Belongs to the WRKY group II-e family.</text>
</comment>
<dbReference type="InterPro" id="IPR003657">
    <property type="entry name" value="WRKY_dom"/>
</dbReference>
<evidence type="ECO:0000313" key="10">
    <source>
        <dbReference type="EMBL" id="KAI5077310.1"/>
    </source>
</evidence>
<keyword evidence="3" id="KW-0238">DNA-binding</keyword>
<dbReference type="SUPFAM" id="SSF118290">
    <property type="entry name" value="WRKY DNA-binding domain"/>
    <property type="match status" value="1"/>
</dbReference>
<comment type="subcellular location">
    <subcellularLocation>
        <location evidence="1">Nucleus</location>
    </subcellularLocation>
</comment>
<sequence length="508" mass="55658">MDHSYVALDVDTVVKSGPTAATPLLHNSSHIDSLLIKPTINSTNMQHFHASSGFYIERNVKCDEITSDMFSRTATAVQLYDRLQLVDMVRYSALGGVEFRGLRSMPVPSCIPAFDVKDYITSSNSFNFLASSSPSDIEAQMSTSTSRNGLGMMHHEKAGHVNAKPHINSMVVTSSLTGFPKGNMMEKQALEPNQSFSSKSMGPSINADNAKKVGSYASDCVSASHQLHIVPSEYHLFPDILARPYADSPNSPNSPSKQDSVLSAEDLDPDLQKAASQVQTSKRRKTHQQKRTVCIPVGDAKHNLKGETPPSDMWAWRKYGQKPIKGSPYPRGYYRCSSSKGCSARKQVERSCTDPTMLIVTYTSDHNHDWPVTKSSSLNAPFLTSSSPPLSKDKLGAEEHPAEEVATTTKSSCETAINESLFSSIVNSVTSVDDQVVSSLDVALQHDEESFSLKRDVDLCFLSRTSTAAEEDGVFDDLGELPELSSIFSKGYLEDHQQYDVGDGWLVH</sequence>
<evidence type="ECO:0000256" key="4">
    <source>
        <dbReference type="ARBA" id="ARBA00023163"/>
    </source>
</evidence>
<dbReference type="GO" id="GO:0000976">
    <property type="term" value="F:transcription cis-regulatory region binding"/>
    <property type="evidence" value="ECO:0007669"/>
    <property type="project" value="TreeGrafter"/>
</dbReference>
<dbReference type="Proteomes" id="UP000886520">
    <property type="component" value="Chromosome 7"/>
</dbReference>
<evidence type="ECO:0000313" key="11">
    <source>
        <dbReference type="Proteomes" id="UP000886520"/>
    </source>
</evidence>
<evidence type="ECO:0000259" key="9">
    <source>
        <dbReference type="PROSITE" id="PS50811"/>
    </source>
</evidence>
<keyword evidence="4" id="KW-0804">Transcription</keyword>
<evidence type="ECO:0000256" key="5">
    <source>
        <dbReference type="ARBA" id="ARBA00023242"/>
    </source>
</evidence>
<feature type="domain" description="WRKY" evidence="9">
    <location>
        <begin position="311"/>
        <end position="371"/>
    </location>
</feature>
<gene>
    <name evidence="10" type="ORF">GOP47_0007134</name>
</gene>
<dbReference type="InterPro" id="IPR036576">
    <property type="entry name" value="WRKY_dom_sf"/>
</dbReference>
<keyword evidence="11" id="KW-1185">Reference proteome</keyword>
<dbReference type="PROSITE" id="PS50811">
    <property type="entry name" value="WRKY"/>
    <property type="match status" value="1"/>
</dbReference>
<evidence type="ECO:0000256" key="6">
    <source>
        <dbReference type="ARBA" id="ARBA00059805"/>
    </source>
</evidence>
<dbReference type="PANTHER" id="PTHR32096:SF18">
    <property type="entry name" value="DISEASE RESISTANCE PROTEIN RRS1B-RELATED"/>
    <property type="match status" value="1"/>
</dbReference>
<evidence type="ECO:0000256" key="3">
    <source>
        <dbReference type="ARBA" id="ARBA00023125"/>
    </source>
</evidence>
<keyword evidence="5" id="KW-0539">Nucleus</keyword>
<dbReference type="GO" id="GO:0005634">
    <property type="term" value="C:nucleus"/>
    <property type="evidence" value="ECO:0007669"/>
    <property type="project" value="UniProtKB-SubCell"/>
</dbReference>
<comment type="function">
    <text evidence="6">Transcription factor. Interacts specifically with the W box (5'-(T)TGAC[CT]-3'), a frequently occurring elicitor-responsive cis-acting element.</text>
</comment>
<feature type="region of interest" description="Disordered" evidence="8">
    <location>
        <begin position="271"/>
        <end position="290"/>
    </location>
</feature>
<feature type="compositionally biased region" description="Basic and acidic residues" evidence="8">
    <location>
        <begin position="391"/>
        <end position="403"/>
    </location>
</feature>
<evidence type="ECO:0000256" key="1">
    <source>
        <dbReference type="ARBA" id="ARBA00004123"/>
    </source>
</evidence>
<dbReference type="SMART" id="SM00774">
    <property type="entry name" value="WRKY"/>
    <property type="match status" value="1"/>
</dbReference>